<dbReference type="EMBL" id="CP023525">
    <property type="protein sequence ID" value="ATF93018.1"/>
    <property type="molecule type" value="Genomic_DNA"/>
</dbReference>
<feature type="domain" description="Haemolysin activator HlyB C-terminal" evidence="4">
    <location>
        <begin position="368"/>
        <end position="529"/>
    </location>
</feature>
<evidence type="ECO:0000313" key="6">
    <source>
        <dbReference type="EMBL" id="ATF93018.1"/>
    </source>
</evidence>
<sequence>MDNRLGILLLYGATLSISYADMSPTLIDPNNPAKAARSLAIPVAAPQKKQEAKTTLPVPQLTPQTPITVKHLQFIGGTRYKLDSLAQPFMPLVGKTVPLAQLITLTNGITQRYQQDGLPLSYAYLPSDNFHDGTVRIVLVEGYIAHSNIHSDNANTSERLSRLSALMMNEKPLSQATFDRYSLLMQRTPATKVEANAALPNNIYGAADMKVDATQPHIWDISSTIDMRKGSNLALINGTLSNLTSHGDQLGLATLVPLDSSTKKTYFGANYQQYLTDNGLLMQLKGSFYRENPSDYTPLLYLPQNIAIDAKEKTTQYTGGIAFSYPLLLERKKQFSVSGGLDYIDKRDDYALRARGFGNTIDLPGVSQRTRYPAAEFSAWGYREYDTANWSTRLTLRKGIDAFGASTSPGSNTSLNFTRWKGNVDAAWLVAPKWRLSTSIEGDWSNNNLPEAERVSFGAQRYGRGYPDGEASGDYGYGGQVEMRYLHSLDKGAWINTVQPYVVADTAQTWFNQQGFRHQRLASIATGVTVGDSRHYSVSVEAARPLADLPSDSSRRDVRFSLTFTYNFNNLH</sequence>
<dbReference type="InterPro" id="IPR005565">
    <property type="entry name" value="Hemolysn_activator_HlyB_C"/>
</dbReference>
<name>A0A291DZM1_9ENTR</name>
<dbReference type="Pfam" id="PF03865">
    <property type="entry name" value="ShlB"/>
    <property type="match status" value="1"/>
</dbReference>
<evidence type="ECO:0000259" key="4">
    <source>
        <dbReference type="Pfam" id="PF03865"/>
    </source>
</evidence>
<evidence type="ECO:0000256" key="3">
    <source>
        <dbReference type="ARBA" id="ARBA00023237"/>
    </source>
</evidence>
<gene>
    <name evidence="6" type="ORF">CO704_13335</name>
</gene>
<dbReference type="AlphaFoldDB" id="A0A291DZM1"/>
<dbReference type="Pfam" id="PF08479">
    <property type="entry name" value="POTRA_2"/>
    <property type="match status" value="1"/>
</dbReference>
<keyword evidence="1" id="KW-0472">Membrane</keyword>
<dbReference type="PANTHER" id="PTHR34597">
    <property type="entry name" value="SLR1661 PROTEIN"/>
    <property type="match status" value="1"/>
</dbReference>
<dbReference type="Gene3D" id="2.40.160.50">
    <property type="entry name" value="membrane protein fhac: a member of the omp85/tpsb transporter family"/>
    <property type="match status" value="1"/>
</dbReference>
<evidence type="ECO:0000259" key="5">
    <source>
        <dbReference type="Pfam" id="PF08479"/>
    </source>
</evidence>
<dbReference type="InterPro" id="IPR051544">
    <property type="entry name" value="TPS_OM_transporter"/>
</dbReference>
<proteinExistence type="predicted"/>
<dbReference type="InterPro" id="IPR013686">
    <property type="entry name" value="Polypept-transport_assoc_ShlB"/>
</dbReference>
<evidence type="ECO:0000313" key="7">
    <source>
        <dbReference type="Proteomes" id="UP000217979"/>
    </source>
</evidence>
<keyword evidence="3" id="KW-0998">Cell outer membrane</keyword>
<keyword evidence="2" id="KW-0812">Transmembrane</keyword>
<protein>
    <submittedName>
        <fullName evidence="6">ShlB/FhaC/HecB family hemolysin secretion/activation protein</fullName>
    </submittedName>
</protein>
<dbReference type="RefSeq" id="WP_061273966.1">
    <property type="nucleotide sequence ID" value="NZ_CP023525.1"/>
</dbReference>
<accession>A0A291DZM1</accession>
<dbReference type="Gene3D" id="3.10.20.310">
    <property type="entry name" value="membrane protein fhac"/>
    <property type="match status" value="1"/>
</dbReference>
<dbReference type="GO" id="GO:0008320">
    <property type="term" value="F:protein transmembrane transporter activity"/>
    <property type="evidence" value="ECO:0007669"/>
    <property type="project" value="TreeGrafter"/>
</dbReference>
<dbReference type="GO" id="GO:0046819">
    <property type="term" value="P:protein secretion by the type V secretion system"/>
    <property type="evidence" value="ECO:0007669"/>
    <property type="project" value="TreeGrafter"/>
</dbReference>
<organism evidence="6 7">
    <name type="scientific">Cedecea neteri</name>
    <dbReference type="NCBI Taxonomy" id="158822"/>
    <lineage>
        <taxon>Bacteria</taxon>
        <taxon>Pseudomonadati</taxon>
        <taxon>Pseudomonadota</taxon>
        <taxon>Gammaproteobacteria</taxon>
        <taxon>Enterobacterales</taxon>
        <taxon>Enterobacteriaceae</taxon>
        <taxon>Cedecea</taxon>
    </lineage>
</organism>
<dbReference type="Proteomes" id="UP000217979">
    <property type="component" value="Chromosome"/>
</dbReference>
<dbReference type="GO" id="GO:0098046">
    <property type="term" value="C:type V protein secretion system complex"/>
    <property type="evidence" value="ECO:0007669"/>
    <property type="project" value="TreeGrafter"/>
</dbReference>
<reference evidence="6 7" key="1">
    <citation type="submission" date="2017-09" db="EMBL/GenBank/DDBJ databases">
        <title>FDA dAtabase for Regulatory Grade micrObial Sequences (FDA-ARGOS): Supporting development and validation of Infectious Disease Dx tests.</title>
        <authorList>
            <person name="Minogue T."/>
            <person name="Wolcott M."/>
            <person name="Wasieloski L."/>
            <person name="Aguilar W."/>
            <person name="Moore D."/>
            <person name="Tallon L."/>
            <person name="Sadzewicz L."/>
            <person name="Ott S."/>
            <person name="Zhao X."/>
            <person name="Nagaraj S."/>
            <person name="Vavikolanu K."/>
            <person name="Aluvathingal J."/>
            <person name="Nadendla S."/>
            <person name="Sichtig H."/>
        </authorList>
    </citation>
    <scope>NUCLEOTIDE SEQUENCE [LARGE SCALE GENOMIC DNA]</scope>
    <source>
        <strain evidence="6 7">FDAARGOS_392</strain>
    </source>
</reference>
<evidence type="ECO:0000256" key="2">
    <source>
        <dbReference type="ARBA" id="ARBA00022692"/>
    </source>
</evidence>
<evidence type="ECO:0000256" key="1">
    <source>
        <dbReference type="ARBA" id="ARBA00022452"/>
    </source>
</evidence>
<keyword evidence="1" id="KW-1134">Transmembrane beta strand</keyword>
<dbReference type="PANTHER" id="PTHR34597:SF6">
    <property type="entry name" value="BLR6126 PROTEIN"/>
    <property type="match status" value="1"/>
</dbReference>
<feature type="domain" description="Polypeptide-transport-associated ShlB-type" evidence="5">
    <location>
        <begin position="68"/>
        <end position="142"/>
    </location>
</feature>